<protein>
    <submittedName>
        <fullName evidence="2">Uncharacterized protein</fullName>
    </submittedName>
</protein>
<name>A0ABS8QXM6_9PSED</name>
<evidence type="ECO:0000256" key="1">
    <source>
        <dbReference type="SAM" id="MobiDB-lite"/>
    </source>
</evidence>
<accession>A0ABS8QXM6</accession>
<proteinExistence type="predicted"/>
<evidence type="ECO:0000313" key="2">
    <source>
        <dbReference type="EMBL" id="MCD7040509.1"/>
    </source>
</evidence>
<dbReference type="EMBL" id="JAJOZI010000105">
    <property type="protein sequence ID" value="MCD7040509.1"/>
    <property type="molecule type" value="Genomic_DNA"/>
</dbReference>
<organism evidence="2 3">
    <name type="scientific">Pseudomonas petroselini</name>
    <dbReference type="NCBI Taxonomy" id="2899822"/>
    <lineage>
        <taxon>Bacteria</taxon>
        <taxon>Pseudomonadati</taxon>
        <taxon>Pseudomonadota</taxon>
        <taxon>Gammaproteobacteria</taxon>
        <taxon>Pseudomonadales</taxon>
        <taxon>Pseudomonadaceae</taxon>
        <taxon>Pseudomonas</taxon>
    </lineage>
</organism>
<gene>
    <name evidence="2" type="ORF">LRQ20_19600</name>
</gene>
<reference evidence="2 3" key="2">
    <citation type="journal article" date="2023" name="Plant Pathol.">
        <title>Dismantling and reorganizing Pseudomonas marginalis sensu#lato.</title>
        <authorList>
            <person name="Sawada H."/>
            <person name="Fujikawa T."/>
            <person name="Satou M."/>
        </authorList>
    </citation>
    <scope>NUCLEOTIDE SEQUENCE [LARGE SCALE GENOMIC DNA]</scope>
    <source>
        <strain evidence="2 3">MAFF 311096</strain>
    </source>
</reference>
<sequence>MLSLERMTRRSGRGLGARMRRVDGGLSGEWMKRSVTVADSATVLVMNRHYSFCYKQLFLPGFQGKPLASTSGRKASLKMD</sequence>
<reference evidence="2 3" key="1">
    <citation type="journal article" date="2022" name="Int. J. Syst. Evol. Microbiol.">
        <title>Pseudomonas petroselini sp. nov., a pathogen causing bacterial rot of parsley in Japan.</title>
        <authorList>
            <person name="Sawada H."/>
            <person name="Fujikawa T."/>
            <person name="Osada S."/>
            <person name="Satou M."/>
        </authorList>
    </citation>
    <scope>NUCLEOTIDE SEQUENCE [LARGE SCALE GENOMIC DNA]</scope>
    <source>
        <strain evidence="2 3">MAFF 311096</strain>
    </source>
</reference>
<evidence type="ECO:0000313" key="3">
    <source>
        <dbReference type="Proteomes" id="UP001154922"/>
    </source>
</evidence>
<dbReference type="Proteomes" id="UP001154922">
    <property type="component" value="Unassembled WGS sequence"/>
</dbReference>
<feature type="region of interest" description="Disordered" evidence="1">
    <location>
        <begin position="1"/>
        <end position="20"/>
    </location>
</feature>
<keyword evidence="3" id="KW-1185">Reference proteome</keyword>
<comment type="caution">
    <text evidence="2">The sequence shown here is derived from an EMBL/GenBank/DDBJ whole genome shotgun (WGS) entry which is preliminary data.</text>
</comment>
<dbReference type="RefSeq" id="WP_231809107.1">
    <property type="nucleotide sequence ID" value="NZ_JAJOZG010000217.1"/>
</dbReference>